<name>A0ABD5RA36_9EURY</name>
<evidence type="ECO:0000313" key="3">
    <source>
        <dbReference type="Proteomes" id="UP001596201"/>
    </source>
</evidence>
<dbReference type="AlphaFoldDB" id="A0ABD5RA36"/>
<reference evidence="2 3" key="1">
    <citation type="journal article" date="2019" name="Int. J. Syst. Evol. Microbiol.">
        <title>The Global Catalogue of Microorganisms (GCM) 10K type strain sequencing project: providing services to taxonomists for standard genome sequencing and annotation.</title>
        <authorList>
            <consortium name="The Broad Institute Genomics Platform"/>
            <consortium name="The Broad Institute Genome Sequencing Center for Infectious Disease"/>
            <person name="Wu L."/>
            <person name="Ma J."/>
        </authorList>
    </citation>
    <scope>NUCLEOTIDE SEQUENCE [LARGE SCALE GENOMIC DNA]</scope>
    <source>
        <strain evidence="2 3">CGMCC 1.12237</strain>
    </source>
</reference>
<sequence length="229" mass="25821">MAKVSIGLRGWRFEESEVFTDAGEFKPLDEIPDDPRHRLIRLPILLDKPCDACYLDHGDEHIEQCRQPTVVYGEPLAEVLVCDRHEIDFLYWFREAGGREFVGEDTFADAFHEWYAEGNHAPEGSAGLEHVDTDPDALPDPPDQEEIQRRIEATAERAPEEDHIDIRELAKRANPDREIPDEDDAGTVTATSEAEGTDIDDTDDDSDSDDGDGLDEDDIPDLSQDYPTK</sequence>
<evidence type="ECO:0000313" key="2">
    <source>
        <dbReference type="EMBL" id="MFC5366760.1"/>
    </source>
</evidence>
<feature type="region of interest" description="Disordered" evidence="1">
    <location>
        <begin position="119"/>
        <end position="229"/>
    </location>
</feature>
<dbReference type="InterPro" id="IPR058427">
    <property type="entry name" value="DUF8114"/>
</dbReference>
<comment type="caution">
    <text evidence="2">The sequence shown here is derived from an EMBL/GenBank/DDBJ whole genome shotgun (WGS) entry which is preliminary data.</text>
</comment>
<dbReference type="EMBL" id="JBHSKX010000001">
    <property type="protein sequence ID" value="MFC5366760.1"/>
    <property type="molecule type" value="Genomic_DNA"/>
</dbReference>
<organism evidence="2 3">
    <name type="scientific">Salinirubrum litoreum</name>
    <dbReference type="NCBI Taxonomy" id="1126234"/>
    <lineage>
        <taxon>Archaea</taxon>
        <taxon>Methanobacteriati</taxon>
        <taxon>Methanobacteriota</taxon>
        <taxon>Stenosarchaea group</taxon>
        <taxon>Halobacteria</taxon>
        <taxon>Halobacteriales</taxon>
        <taxon>Haloferacaceae</taxon>
        <taxon>Salinirubrum</taxon>
    </lineage>
</organism>
<dbReference type="Proteomes" id="UP001596201">
    <property type="component" value="Unassembled WGS sequence"/>
</dbReference>
<evidence type="ECO:0000256" key="1">
    <source>
        <dbReference type="SAM" id="MobiDB-lite"/>
    </source>
</evidence>
<protein>
    <submittedName>
        <fullName evidence="2">Uncharacterized protein</fullName>
    </submittedName>
</protein>
<accession>A0ABD5RA36</accession>
<dbReference type="Pfam" id="PF26419">
    <property type="entry name" value="DUF8114"/>
    <property type="match status" value="1"/>
</dbReference>
<gene>
    <name evidence="2" type="ORF">ACFPJ5_07385</name>
</gene>
<feature type="compositionally biased region" description="Basic and acidic residues" evidence="1">
    <location>
        <begin position="146"/>
        <end position="178"/>
    </location>
</feature>
<feature type="compositionally biased region" description="Acidic residues" evidence="1">
    <location>
        <begin position="195"/>
        <end position="220"/>
    </location>
</feature>
<dbReference type="RefSeq" id="WP_227227905.1">
    <property type="nucleotide sequence ID" value="NZ_JAJCVJ010000001.1"/>
</dbReference>
<keyword evidence="3" id="KW-1185">Reference proteome</keyword>
<feature type="compositionally biased region" description="Acidic residues" evidence="1">
    <location>
        <begin position="134"/>
        <end position="145"/>
    </location>
</feature>
<proteinExistence type="predicted"/>